<evidence type="ECO:0000256" key="1">
    <source>
        <dbReference type="SAM" id="MobiDB-lite"/>
    </source>
</evidence>
<dbReference type="Proteomes" id="UP000194546">
    <property type="component" value="Unassembled WGS sequence"/>
</dbReference>
<evidence type="ECO:0000313" key="3">
    <source>
        <dbReference type="Proteomes" id="UP000194546"/>
    </source>
</evidence>
<name>A0A242M6H9_CABSO</name>
<reference evidence="2 3" key="1">
    <citation type="submission" date="2017-03" db="EMBL/GenBank/DDBJ databases">
        <title>Genome analysis of strain PAMC 26510.</title>
        <authorList>
            <person name="Oh H.-M."/>
            <person name="Yang J.-A."/>
        </authorList>
    </citation>
    <scope>NUCLEOTIDE SEQUENCE [LARGE SCALE GENOMIC DNA]</scope>
    <source>
        <strain evidence="2 3">PAMC 26510</strain>
    </source>
</reference>
<dbReference type="GO" id="GO:0006508">
    <property type="term" value="P:proteolysis"/>
    <property type="evidence" value="ECO:0007669"/>
    <property type="project" value="UniProtKB-KW"/>
</dbReference>
<dbReference type="AlphaFoldDB" id="A0A242M6H9"/>
<feature type="compositionally biased region" description="Basic and acidic residues" evidence="1">
    <location>
        <begin position="37"/>
        <end position="60"/>
    </location>
</feature>
<dbReference type="EMBL" id="NBTY01000199">
    <property type="protein sequence ID" value="OTP66631.1"/>
    <property type="molecule type" value="Genomic_DNA"/>
</dbReference>
<evidence type="ECO:0000313" key="2">
    <source>
        <dbReference type="EMBL" id="OTP66631.1"/>
    </source>
</evidence>
<keyword evidence="2" id="KW-0482">Metalloprotease</keyword>
<gene>
    <name evidence="2" type="ORF">PAMC26510_32885</name>
</gene>
<accession>A0A242M6H9</accession>
<protein>
    <submittedName>
        <fullName evidence="2">Membrane-associated zinc metalloprotease</fullName>
    </submittedName>
</protein>
<organism evidence="2 3">
    <name type="scientific">Caballeronia sordidicola</name>
    <name type="common">Burkholderia sordidicola</name>
    <dbReference type="NCBI Taxonomy" id="196367"/>
    <lineage>
        <taxon>Bacteria</taxon>
        <taxon>Pseudomonadati</taxon>
        <taxon>Pseudomonadota</taxon>
        <taxon>Betaproteobacteria</taxon>
        <taxon>Burkholderiales</taxon>
        <taxon>Burkholderiaceae</taxon>
        <taxon>Caballeronia</taxon>
    </lineage>
</organism>
<proteinExistence type="predicted"/>
<keyword evidence="2" id="KW-0378">Hydrolase</keyword>
<keyword evidence="2" id="KW-0645">Protease</keyword>
<sequence>MSRARAQGAGSRWHGKRGAQCCQRSRGGGVPHAPYRLHGDWRSSRARAERHAERQCIDAR</sequence>
<feature type="region of interest" description="Disordered" evidence="1">
    <location>
        <begin position="1"/>
        <end position="60"/>
    </location>
</feature>
<comment type="caution">
    <text evidence="2">The sequence shown here is derived from an EMBL/GenBank/DDBJ whole genome shotgun (WGS) entry which is preliminary data.</text>
</comment>
<dbReference type="GO" id="GO:0008237">
    <property type="term" value="F:metallopeptidase activity"/>
    <property type="evidence" value="ECO:0007669"/>
    <property type="project" value="UniProtKB-KW"/>
</dbReference>